<dbReference type="InterPro" id="IPR029063">
    <property type="entry name" value="SAM-dependent_MTases_sf"/>
</dbReference>
<dbReference type="SUPFAM" id="SSF53335">
    <property type="entry name" value="S-adenosyl-L-methionine-dependent methyltransferases"/>
    <property type="match status" value="1"/>
</dbReference>
<organism evidence="1">
    <name type="scientific">Microbacterium arborescens</name>
    <dbReference type="NCBI Taxonomy" id="33883"/>
    <lineage>
        <taxon>Bacteria</taxon>
        <taxon>Bacillati</taxon>
        <taxon>Actinomycetota</taxon>
        <taxon>Actinomycetes</taxon>
        <taxon>Micrococcales</taxon>
        <taxon>Microbacteriaceae</taxon>
        <taxon>Microbacterium</taxon>
    </lineage>
</organism>
<sequence length="369" mass="39861">MTLDLDAPRTAFPGAHSGPGAYFLPSIGEYPIYDDAAYQFMMDDEPRVRAFEQALTDAVTADSVVVELGCGVHAPWARLAARLGARRVVAVEQLDHVREAVISELANDPRYASIDVLSYDDYVASGIRPTILVSEIVGAIGSSEGAEQIVGREVARIGDPGMVVLPQGWITSVSAFSWRRMLRGAEPVFTREADRYRRALEETVGSGDIRLCVVGRQVQLGLLSRPAAVETARFTGAASDVASIPAEVAVSRTGTLDSLLLSVDVKIGTQSVDSLSSRSSWLPVVVPLGSTELPVRPGDVLEVRMHRALETNPVCPDYVVDWRLRRDGEEVARGAAELPWRPDPHATSSALHVRLASSDSFLIGDSHDH</sequence>
<gene>
    <name evidence="1" type="primary">micMT</name>
</gene>
<reference evidence="1" key="1">
    <citation type="submission" date="2017-12" db="EMBL/GenBank/DDBJ databases">
        <title>The anti-staphylococcal lipolanthines contain the amino acid avionin.</title>
        <authorList>
            <person name="Wiebach V."/>
            <person name="Mainz A."/>
            <person name="Siegert M.-A.J."/>
            <person name="Jungmann N.A."/>
            <person name="Lesquame G."/>
            <person name="Tirat S."/>
            <person name="Dreux-Zigha A."/>
            <person name="Aszodi J."/>
            <person name="Le Beller D."/>
            <person name="Suessmuth R.D."/>
        </authorList>
    </citation>
    <scope>NUCLEOTIDE SEQUENCE</scope>
    <source>
        <strain evidence="1">5913</strain>
    </source>
</reference>
<protein>
    <submittedName>
        <fullName evidence="1">MicMT</fullName>
    </submittedName>
</protein>
<dbReference type="Gene3D" id="3.40.50.150">
    <property type="entry name" value="Vaccinia Virus protein VP39"/>
    <property type="match status" value="1"/>
</dbReference>
<name>A0A2L2P6T2_9MICO</name>
<evidence type="ECO:0000313" key="1">
    <source>
        <dbReference type="EMBL" id="AVH76819.1"/>
    </source>
</evidence>
<dbReference type="EMBL" id="MG673929">
    <property type="protein sequence ID" value="AVH76819.1"/>
    <property type="molecule type" value="Genomic_DNA"/>
</dbReference>
<accession>A0A2L2P6T2</accession>
<proteinExistence type="predicted"/>
<dbReference type="AlphaFoldDB" id="A0A2L2P6T2"/>